<dbReference type="EMBL" id="CP002101">
    <property type="protein sequence ID" value="AEH60728.1"/>
    <property type="molecule type" value="Genomic_DNA"/>
</dbReference>
<dbReference type="GO" id="GO:0009086">
    <property type="term" value="P:methionine biosynthetic process"/>
    <property type="evidence" value="ECO:0007669"/>
    <property type="project" value="UniProtKB-KW"/>
</dbReference>
<evidence type="ECO:0000256" key="7">
    <source>
        <dbReference type="ARBA" id="ARBA00022697"/>
    </source>
</evidence>
<gene>
    <name evidence="14" type="ordered locus">Mzhil_0866</name>
</gene>
<dbReference type="NCBIfam" id="NF004912">
    <property type="entry name" value="PRK06270.1"/>
    <property type="match status" value="1"/>
</dbReference>
<dbReference type="GO" id="GO:0004412">
    <property type="term" value="F:homoserine dehydrogenase activity"/>
    <property type="evidence" value="ECO:0007669"/>
    <property type="project" value="UniProtKB-EC"/>
</dbReference>
<dbReference type="UniPathway" id="UPA00050">
    <property type="reaction ID" value="UER00063"/>
</dbReference>
<evidence type="ECO:0000313" key="14">
    <source>
        <dbReference type="EMBL" id="AEH60728.1"/>
    </source>
</evidence>
<dbReference type="PANTHER" id="PTHR43331">
    <property type="entry name" value="HOMOSERINE DEHYDROGENASE"/>
    <property type="match status" value="1"/>
</dbReference>
<keyword evidence="15" id="KW-1185">Reference proteome</keyword>
<dbReference type="Gene3D" id="3.30.360.10">
    <property type="entry name" value="Dihydrodipicolinate Reductase, domain 2"/>
    <property type="match status" value="1"/>
</dbReference>
<dbReference type="STRING" id="679901.Mzhil_0866"/>
<dbReference type="InterPro" id="IPR001342">
    <property type="entry name" value="HDH_cat"/>
</dbReference>
<dbReference type="PIRSF" id="PIRSF036497">
    <property type="entry name" value="HDH_short"/>
    <property type="match status" value="1"/>
</dbReference>
<evidence type="ECO:0000256" key="8">
    <source>
        <dbReference type="ARBA" id="ARBA00023002"/>
    </source>
</evidence>
<dbReference type="EC" id="1.1.1.3" evidence="4"/>
<evidence type="ECO:0000256" key="10">
    <source>
        <dbReference type="PIRSR" id="PIRSR036497-1"/>
    </source>
</evidence>
<dbReference type="RefSeq" id="WP_013898167.1">
    <property type="nucleotide sequence ID" value="NC_015676.1"/>
</dbReference>
<keyword evidence="6" id="KW-0028">Amino-acid biosynthesis</keyword>
<evidence type="ECO:0000256" key="5">
    <source>
        <dbReference type="ARBA" id="ARBA00013376"/>
    </source>
</evidence>
<keyword evidence="11" id="KW-0521">NADP</keyword>
<feature type="domain" description="Homoserine dehydrogenase catalytic" evidence="12">
    <location>
        <begin position="153"/>
        <end position="326"/>
    </location>
</feature>
<evidence type="ECO:0000256" key="3">
    <source>
        <dbReference type="ARBA" id="ARBA00006753"/>
    </source>
</evidence>
<keyword evidence="9" id="KW-0486">Methionine biosynthesis</keyword>
<evidence type="ECO:0000256" key="4">
    <source>
        <dbReference type="ARBA" id="ARBA00013213"/>
    </source>
</evidence>
<dbReference type="InterPro" id="IPR022697">
    <property type="entry name" value="HDH_short"/>
</dbReference>
<feature type="binding site" evidence="11">
    <location>
        <begin position="10"/>
        <end position="15"/>
    </location>
    <ligand>
        <name>NADP(+)</name>
        <dbReference type="ChEBI" id="CHEBI:58349"/>
    </ligand>
</feature>
<dbReference type="SUPFAM" id="SSF51735">
    <property type="entry name" value="NAD(P)-binding Rossmann-fold domains"/>
    <property type="match status" value="1"/>
</dbReference>
<dbReference type="FunFam" id="3.30.360.10:FF:000005">
    <property type="entry name" value="Homoserine dehydrogenase"/>
    <property type="match status" value="1"/>
</dbReference>
<dbReference type="UniPathway" id="UPA00051">
    <property type="reaction ID" value="UER00465"/>
</dbReference>
<dbReference type="InterPro" id="IPR019811">
    <property type="entry name" value="HDH_CS"/>
</dbReference>
<dbReference type="HOGENOM" id="CLU_009116_1_2_2"/>
<evidence type="ECO:0000313" key="15">
    <source>
        <dbReference type="Proteomes" id="UP000006622"/>
    </source>
</evidence>
<sequence>MNIIRVSIIGFGAVGQGVAEVILKKMDYLRDLNLEIKVVAVVDSRGAEIDTEGIDLAKALERKRSKGTVALVDKTGLDVIKNIEHDVVIETTPTNIDDGGAGLRNMLEAFRQGRDVVTSNKGPLALKYTELVEAANSSGSKFRFEATVGGAMPIINLIKGVLAGNEILSIQGILNGTCNYILTRMLEEEASYEQMLAEAQERGIAETDPTYDVEGIDAACKLVILANSVFGMNATYKDVDVTGISKITPESMILAYNDGYVTKLIGEVRKDLLCVAPRLVPIGHPLSVGDTLNVASVQTDLAGPVTITGRGAGSIETASAILSDLISISRNMNE</sequence>
<comment type="pathway">
    <text evidence="1">Amino-acid biosynthesis; L-threonine biosynthesis; L-threonine from L-aspartate: step 3/5.</text>
</comment>
<dbReference type="GO" id="GO:0009088">
    <property type="term" value="P:threonine biosynthetic process"/>
    <property type="evidence" value="ECO:0007669"/>
    <property type="project" value="UniProtKB-UniPathway"/>
</dbReference>
<comment type="similarity">
    <text evidence="3">Belongs to the homoserine dehydrogenase family.</text>
</comment>
<keyword evidence="8 14" id="KW-0560">Oxidoreductase</keyword>
<dbReference type="AlphaFoldDB" id="F7XLI5"/>
<dbReference type="SUPFAM" id="SSF55347">
    <property type="entry name" value="Glyceraldehyde-3-phosphate dehydrogenase-like, C-terminal domain"/>
    <property type="match status" value="1"/>
</dbReference>
<dbReference type="PANTHER" id="PTHR43331:SF1">
    <property type="entry name" value="HOMOSERINE DEHYDROGENASE"/>
    <property type="match status" value="1"/>
</dbReference>
<dbReference type="Pfam" id="PF00742">
    <property type="entry name" value="Homoserine_dh"/>
    <property type="match status" value="1"/>
</dbReference>
<dbReference type="InterPro" id="IPR005106">
    <property type="entry name" value="Asp/hSer_DH_NAD-bd"/>
</dbReference>
<dbReference type="GeneID" id="10822487"/>
<feature type="active site" description="Proton donor" evidence="10">
    <location>
        <position position="221"/>
    </location>
</feature>
<feature type="binding site" evidence="11">
    <location>
        <position position="206"/>
    </location>
    <ligand>
        <name>L-homoserine</name>
        <dbReference type="ChEBI" id="CHEBI:57476"/>
    </ligand>
</feature>
<comment type="pathway">
    <text evidence="2">Amino-acid biosynthesis; L-methionine biosynthesis via de novo pathway; L-homoserine from L-aspartate: step 3/3.</text>
</comment>
<evidence type="ECO:0000259" key="12">
    <source>
        <dbReference type="Pfam" id="PF00742"/>
    </source>
</evidence>
<dbReference type="FunFam" id="3.40.50.720:FF:000554">
    <property type="entry name" value="Homoserine dehydrogenase"/>
    <property type="match status" value="1"/>
</dbReference>
<evidence type="ECO:0000256" key="6">
    <source>
        <dbReference type="ARBA" id="ARBA00022605"/>
    </source>
</evidence>
<proteinExistence type="inferred from homology"/>
<dbReference type="OrthoDB" id="4488at2157"/>
<accession>F7XLI5</accession>
<dbReference type="GO" id="GO:0050661">
    <property type="term" value="F:NADP binding"/>
    <property type="evidence" value="ECO:0007669"/>
    <property type="project" value="InterPro"/>
</dbReference>
<dbReference type="InterPro" id="IPR036291">
    <property type="entry name" value="NAD(P)-bd_dom_sf"/>
</dbReference>
<feature type="binding site" evidence="11">
    <location>
        <position position="121"/>
    </location>
    <ligand>
        <name>NADPH</name>
        <dbReference type="ChEBI" id="CHEBI:57783"/>
    </ligand>
</feature>
<dbReference type="KEGG" id="mzh:Mzhil_0866"/>
<dbReference type="NCBIfam" id="NF004976">
    <property type="entry name" value="PRK06349.1"/>
    <property type="match status" value="1"/>
</dbReference>
<dbReference type="Gene3D" id="3.40.50.720">
    <property type="entry name" value="NAD(P)-binding Rossmann-like Domain"/>
    <property type="match status" value="1"/>
</dbReference>
<evidence type="ECO:0000256" key="9">
    <source>
        <dbReference type="ARBA" id="ARBA00023167"/>
    </source>
</evidence>
<reference evidence="14" key="1">
    <citation type="submission" date="2010-07" db="EMBL/GenBank/DDBJ databases">
        <title>The complete genome of Methanosalsum zhilinae DSM 4017.</title>
        <authorList>
            <consortium name="US DOE Joint Genome Institute (JGI-PGF)"/>
            <person name="Lucas S."/>
            <person name="Copeland A."/>
            <person name="Lapidus A."/>
            <person name="Glavina del Rio T."/>
            <person name="Dalin E."/>
            <person name="Tice H."/>
            <person name="Bruce D."/>
            <person name="Goodwin L."/>
            <person name="Pitluck S."/>
            <person name="Kyrpides N."/>
            <person name="Mavromatis K."/>
            <person name="Ovchinnikova G."/>
            <person name="Daligault H."/>
            <person name="Detter J.C."/>
            <person name="Han C."/>
            <person name="Tapia R."/>
            <person name="Larimer F."/>
            <person name="Land M."/>
            <person name="Hauser L."/>
            <person name="Markowitz V."/>
            <person name="Cheng J.-F."/>
            <person name="Hugenholtz P."/>
            <person name="Woyke T."/>
            <person name="Wu D."/>
            <person name="Spring S."/>
            <person name="Schueler E."/>
            <person name="Brambilla E."/>
            <person name="Klenk H.-P."/>
            <person name="Eisen J.A."/>
        </authorList>
    </citation>
    <scope>NUCLEOTIDE SEQUENCE</scope>
    <source>
        <strain evidence="14">DSM 4017</strain>
    </source>
</reference>
<protein>
    <recommendedName>
        <fullName evidence="5">Homoserine dehydrogenase</fullName>
        <ecNumber evidence="4">1.1.1.3</ecNumber>
    </recommendedName>
</protein>
<dbReference type="Proteomes" id="UP000006622">
    <property type="component" value="Chromosome"/>
</dbReference>
<evidence type="ECO:0000256" key="2">
    <source>
        <dbReference type="ARBA" id="ARBA00005062"/>
    </source>
</evidence>
<evidence type="ECO:0000259" key="13">
    <source>
        <dbReference type="Pfam" id="PF03447"/>
    </source>
</evidence>
<feature type="domain" description="Aspartate/homoserine dehydrogenase NAD-binding" evidence="13">
    <location>
        <begin position="10"/>
        <end position="145"/>
    </location>
</feature>
<evidence type="ECO:0000256" key="1">
    <source>
        <dbReference type="ARBA" id="ARBA00005056"/>
    </source>
</evidence>
<organism evidence="14 15">
    <name type="scientific">Methanosalsum zhilinae (strain DSM 4017 / NBRC 107636 / OCM 62 / WeN5)</name>
    <name type="common">Methanohalophilus zhilinae</name>
    <dbReference type="NCBI Taxonomy" id="679901"/>
    <lineage>
        <taxon>Archaea</taxon>
        <taxon>Methanobacteriati</taxon>
        <taxon>Methanobacteriota</taxon>
        <taxon>Stenosarchaea group</taxon>
        <taxon>Methanomicrobia</taxon>
        <taxon>Methanosarcinales</taxon>
        <taxon>Methanosarcinaceae</taxon>
        <taxon>Methanosalsum</taxon>
    </lineage>
</organism>
<name>F7XLI5_METZD</name>
<evidence type="ECO:0000256" key="11">
    <source>
        <dbReference type="PIRSR" id="PIRSR036497-2"/>
    </source>
</evidence>
<keyword evidence="7" id="KW-0791">Threonine biosynthesis</keyword>
<dbReference type="Pfam" id="PF03447">
    <property type="entry name" value="NAD_binding_3"/>
    <property type="match status" value="1"/>
</dbReference>
<dbReference type="PROSITE" id="PS01042">
    <property type="entry name" value="HOMOSER_DHGENASE"/>
    <property type="match status" value="1"/>
</dbReference>